<dbReference type="Pfam" id="PF07690">
    <property type="entry name" value="MFS_1"/>
    <property type="match status" value="2"/>
</dbReference>
<dbReference type="RefSeq" id="WP_253768012.1">
    <property type="nucleotide sequence ID" value="NZ_JAMTCK010000003.1"/>
</dbReference>
<feature type="transmembrane region" description="Helical" evidence="10">
    <location>
        <begin position="343"/>
        <end position="366"/>
    </location>
</feature>
<name>A0AAE3KF06_9PSEU</name>
<evidence type="ECO:0000313" key="12">
    <source>
        <dbReference type="EMBL" id="MCP2164390.1"/>
    </source>
</evidence>
<proteinExistence type="inferred from homology"/>
<dbReference type="SUPFAM" id="SSF103473">
    <property type="entry name" value="MFS general substrate transporter"/>
    <property type="match status" value="1"/>
</dbReference>
<feature type="transmembrane region" description="Helical" evidence="10">
    <location>
        <begin position="307"/>
        <end position="331"/>
    </location>
</feature>
<dbReference type="GO" id="GO:0005886">
    <property type="term" value="C:plasma membrane"/>
    <property type="evidence" value="ECO:0007669"/>
    <property type="project" value="UniProtKB-SubCell"/>
</dbReference>
<evidence type="ECO:0000256" key="4">
    <source>
        <dbReference type="ARBA" id="ARBA00022692"/>
    </source>
</evidence>
<feature type="transmembrane region" description="Helical" evidence="10">
    <location>
        <begin position="372"/>
        <end position="391"/>
    </location>
</feature>
<feature type="transmembrane region" description="Helical" evidence="10">
    <location>
        <begin position="253"/>
        <end position="275"/>
    </location>
</feature>
<feature type="transmembrane region" description="Helical" evidence="10">
    <location>
        <begin position="175"/>
        <end position="197"/>
    </location>
</feature>
<dbReference type="Proteomes" id="UP001206128">
    <property type="component" value="Unassembled WGS sequence"/>
</dbReference>
<dbReference type="Gene3D" id="1.20.1250.20">
    <property type="entry name" value="MFS general substrate transporter like domains"/>
    <property type="match status" value="2"/>
</dbReference>
<dbReference type="PROSITE" id="PS50850">
    <property type="entry name" value="MFS"/>
    <property type="match status" value="1"/>
</dbReference>
<evidence type="ECO:0000256" key="5">
    <source>
        <dbReference type="ARBA" id="ARBA00022989"/>
    </source>
</evidence>
<comment type="caution">
    <text evidence="12">The sequence shown here is derived from an EMBL/GenBank/DDBJ whole genome shotgun (WGS) entry which is preliminary data.</text>
</comment>
<feature type="region of interest" description="Disordered" evidence="9">
    <location>
        <begin position="402"/>
        <end position="421"/>
    </location>
</feature>
<evidence type="ECO:0000256" key="8">
    <source>
        <dbReference type="ARBA" id="ARBA00040914"/>
    </source>
</evidence>
<organism evidence="12 13">
    <name type="scientific">Goodfellowiella coeruleoviolacea</name>
    <dbReference type="NCBI Taxonomy" id="334858"/>
    <lineage>
        <taxon>Bacteria</taxon>
        <taxon>Bacillati</taxon>
        <taxon>Actinomycetota</taxon>
        <taxon>Actinomycetes</taxon>
        <taxon>Pseudonocardiales</taxon>
        <taxon>Pseudonocardiaceae</taxon>
        <taxon>Goodfellowiella</taxon>
    </lineage>
</organism>
<feature type="domain" description="Major facilitator superfamily (MFS) profile" evidence="11">
    <location>
        <begin position="215"/>
        <end position="421"/>
    </location>
</feature>
<gene>
    <name evidence="12" type="ORF">LX83_001230</name>
</gene>
<feature type="transmembrane region" description="Helical" evidence="10">
    <location>
        <begin position="37"/>
        <end position="62"/>
    </location>
</feature>
<dbReference type="CDD" id="cd06173">
    <property type="entry name" value="MFS_MefA_like"/>
    <property type="match status" value="1"/>
</dbReference>
<evidence type="ECO:0000259" key="11">
    <source>
        <dbReference type="PROSITE" id="PS50850"/>
    </source>
</evidence>
<protein>
    <recommendedName>
        <fullName evidence="8">Multidrug efflux pump Tap</fullName>
    </recommendedName>
</protein>
<feature type="transmembrane region" description="Helical" evidence="10">
    <location>
        <begin position="218"/>
        <end position="241"/>
    </location>
</feature>
<feature type="transmembrane region" description="Helical" evidence="10">
    <location>
        <begin position="282"/>
        <end position="301"/>
    </location>
</feature>
<dbReference type="InterPro" id="IPR020846">
    <property type="entry name" value="MFS_dom"/>
</dbReference>
<accession>A0AAE3KF06</accession>
<evidence type="ECO:0000256" key="10">
    <source>
        <dbReference type="SAM" id="Phobius"/>
    </source>
</evidence>
<evidence type="ECO:0000256" key="2">
    <source>
        <dbReference type="ARBA" id="ARBA00022448"/>
    </source>
</evidence>
<dbReference type="PANTHER" id="PTHR23513:SF9">
    <property type="entry name" value="ENTEROBACTIN EXPORTER ENTS"/>
    <property type="match status" value="1"/>
</dbReference>
<keyword evidence="2" id="KW-0813">Transport</keyword>
<evidence type="ECO:0000256" key="7">
    <source>
        <dbReference type="ARBA" id="ARBA00038075"/>
    </source>
</evidence>
<keyword evidence="6 10" id="KW-0472">Membrane</keyword>
<reference evidence="12" key="1">
    <citation type="submission" date="2022-06" db="EMBL/GenBank/DDBJ databases">
        <title>Genomic Encyclopedia of Archaeal and Bacterial Type Strains, Phase II (KMG-II): from individual species to whole genera.</title>
        <authorList>
            <person name="Goeker M."/>
        </authorList>
    </citation>
    <scope>NUCLEOTIDE SEQUENCE</scope>
    <source>
        <strain evidence="12">DSM 43935</strain>
    </source>
</reference>
<comment type="subcellular location">
    <subcellularLocation>
        <location evidence="1">Cell inner membrane</location>
        <topology evidence="1">Multi-pass membrane protein</topology>
    </subcellularLocation>
</comment>
<keyword evidence="5 10" id="KW-1133">Transmembrane helix</keyword>
<dbReference type="EMBL" id="JAMTCK010000003">
    <property type="protein sequence ID" value="MCP2164390.1"/>
    <property type="molecule type" value="Genomic_DNA"/>
</dbReference>
<dbReference type="GO" id="GO:0022857">
    <property type="term" value="F:transmembrane transporter activity"/>
    <property type="evidence" value="ECO:0007669"/>
    <property type="project" value="InterPro"/>
</dbReference>
<comment type="similarity">
    <text evidence="7">Belongs to the major facilitator superfamily. Drug:H(+) antiporter-3 (DHA3) (TC 2.A.1.21) family.</text>
</comment>
<dbReference type="InterPro" id="IPR011701">
    <property type="entry name" value="MFS"/>
</dbReference>
<evidence type="ECO:0000256" key="3">
    <source>
        <dbReference type="ARBA" id="ARBA00022475"/>
    </source>
</evidence>
<keyword evidence="4 10" id="KW-0812">Transmembrane</keyword>
<evidence type="ECO:0000313" key="13">
    <source>
        <dbReference type="Proteomes" id="UP001206128"/>
    </source>
</evidence>
<feature type="transmembrane region" description="Helical" evidence="10">
    <location>
        <begin position="7"/>
        <end position="31"/>
    </location>
</feature>
<dbReference type="PANTHER" id="PTHR23513">
    <property type="entry name" value="INTEGRAL MEMBRANE EFFLUX PROTEIN-RELATED"/>
    <property type="match status" value="1"/>
</dbReference>
<evidence type="ECO:0000256" key="1">
    <source>
        <dbReference type="ARBA" id="ARBA00004429"/>
    </source>
</evidence>
<evidence type="ECO:0000256" key="6">
    <source>
        <dbReference type="ARBA" id="ARBA00023136"/>
    </source>
</evidence>
<feature type="transmembrane region" description="Helical" evidence="10">
    <location>
        <begin position="144"/>
        <end position="169"/>
    </location>
</feature>
<evidence type="ECO:0000256" key="9">
    <source>
        <dbReference type="SAM" id="MobiDB-lite"/>
    </source>
</evidence>
<dbReference type="AlphaFoldDB" id="A0AAE3KF06"/>
<sequence>MRLIVPLYLASSALSLLGNVIAGLVLPWLVLTRTGDAAAAGTLAAVTGLPMLAASLVGGVVIDRWGRRRVSVGADVASALSVAALPVVDLAFGLDLGWFMLFGVVGAVFDLPGMTARESLLPEIARAGGVPVERVAGLREGLQGVLTIVGPALVGGLMLALPGASVLWVTAACSGLAALLTALLPAGLGAPVAPAGQERRHWLAELREGVTLLRSDRLLGGVTVLSTVELLVLAPLIGLLLPAHLAVVGSAGQYGLVVSASAVGGVAGAVAYSVVGARLPRRMWFVGSTVLAGVGLVWLAVLPPFPLMLVAVLLVGVASGPMPPLLAVVTAERVPDALRGRVLGLQNAVSLGASPVGMFGGGLLVAGLGTSAAGVVLAGLWVLVTVFALLAPGLRRFDPEPVTGGDAAGPGENVVSGGGPC</sequence>
<keyword evidence="13" id="KW-1185">Reference proteome</keyword>
<dbReference type="InterPro" id="IPR036259">
    <property type="entry name" value="MFS_trans_sf"/>
</dbReference>
<keyword evidence="3" id="KW-1003">Cell membrane</keyword>